<reference evidence="2" key="1">
    <citation type="submission" date="2015-09" db="EMBL/GenBank/DDBJ databases">
        <authorList>
            <consortium name="Pathogen Informatics"/>
        </authorList>
    </citation>
    <scope>NUCLEOTIDE SEQUENCE [LARGE SCALE GENOMIC DNA]</scope>
    <source>
        <strain evidence="2">Lake Konstanz</strain>
    </source>
</reference>
<accession>A0A0S4JN12</accession>
<protein>
    <submittedName>
        <fullName evidence="1">Uncharacterized protein</fullName>
    </submittedName>
</protein>
<sequence>MHHDETIVVSPVALRCVTESVSPMADFATPRTSLKAMRRQSRARPEGPSKWLDESPVLVVPTAALTPAGKAFPDGLIRTPSVSPPSAWATDDATEPRRLGATSIPRSEDDFFITQHVCELMLASPPTKLANGHVTFATANVDDTSMLKQRQMHRMQKLQFDHPTLNTTPQRLAGTSRGLREILNSNATTVMFMPKPPPKVA</sequence>
<evidence type="ECO:0000313" key="1">
    <source>
        <dbReference type="EMBL" id="CUG91289.1"/>
    </source>
</evidence>
<dbReference type="Proteomes" id="UP000051952">
    <property type="component" value="Unassembled WGS sequence"/>
</dbReference>
<dbReference type="AlphaFoldDB" id="A0A0S4JN12"/>
<proteinExistence type="predicted"/>
<keyword evidence="2" id="KW-1185">Reference proteome</keyword>
<dbReference type="VEuPathDB" id="TriTrypDB:BSAL_31145"/>
<organism evidence="1 2">
    <name type="scientific">Bodo saltans</name>
    <name type="common">Flagellated protozoan</name>
    <dbReference type="NCBI Taxonomy" id="75058"/>
    <lineage>
        <taxon>Eukaryota</taxon>
        <taxon>Discoba</taxon>
        <taxon>Euglenozoa</taxon>
        <taxon>Kinetoplastea</taxon>
        <taxon>Metakinetoplastina</taxon>
        <taxon>Eubodonida</taxon>
        <taxon>Bodonidae</taxon>
        <taxon>Bodo</taxon>
    </lineage>
</organism>
<name>A0A0S4JN12_BODSA</name>
<dbReference type="EMBL" id="CYKH01001902">
    <property type="protein sequence ID" value="CUG91289.1"/>
    <property type="molecule type" value="Genomic_DNA"/>
</dbReference>
<evidence type="ECO:0000313" key="2">
    <source>
        <dbReference type="Proteomes" id="UP000051952"/>
    </source>
</evidence>
<gene>
    <name evidence="1" type="ORF">BSAL_31145</name>
</gene>